<comment type="subcellular location">
    <subcellularLocation>
        <location evidence="1">Membrane</location>
    </subcellularLocation>
</comment>
<feature type="transmembrane region" description="Helical" evidence="13">
    <location>
        <begin position="927"/>
        <end position="950"/>
    </location>
</feature>
<feature type="transmembrane region" description="Helical" evidence="13">
    <location>
        <begin position="12"/>
        <end position="32"/>
    </location>
</feature>
<accession>A0A151S6J4</accession>
<evidence type="ECO:0000256" key="2">
    <source>
        <dbReference type="ARBA" id="ARBA00009726"/>
    </source>
</evidence>
<dbReference type="FunFam" id="1.20.1560.10:FF:000037">
    <property type="entry name" value="ATP-binding cassette subfamily C member 10"/>
    <property type="match status" value="1"/>
</dbReference>
<feature type="transmembrane region" description="Helical" evidence="13">
    <location>
        <begin position="70"/>
        <end position="93"/>
    </location>
</feature>
<dbReference type="SUPFAM" id="SSF52540">
    <property type="entry name" value="P-loop containing nucleoside triphosphate hydrolases"/>
    <property type="match status" value="2"/>
</dbReference>
<dbReference type="PANTHER" id="PTHR24223">
    <property type="entry name" value="ATP-BINDING CASSETTE SUB-FAMILY C"/>
    <property type="match status" value="1"/>
</dbReference>
<dbReference type="InterPro" id="IPR050173">
    <property type="entry name" value="ABC_transporter_C-like"/>
</dbReference>
<evidence type="ECO:0000256" key="10">
    <source>
        <dbReference type="ARBA" id="ARBA00022989"/>
    </source>
</evidence>
<dbReference type="InterPro" id="IPR003439">
    <property type="entry name" value="ABC_transporter-like_ATP-bd"/>
</dbReference>
<dbReference type="PANTHER" id="PTHR24223:SF330">
    <property type="entry name" value="ATP-BINDING CASSETTE SUB-FAMILY C MEMBER 10"/>
    <property type="match status" value="1"/>
</dbReference>
<dbReference type="GO" id="GO:0008559">
    <property type="term" value="F:ABC-type xenobiotic transporter activity"/>
    <property type="evidence" value="ECO:0007669"/>
    <property type="project" value="UniProtKB-EC"/>
</dbReference>
<organism evidence="16 17">
    <name type="scientific">Cajanus cajan</name>
    <name type="common">Pigeon pea</name>
    <name type="synonym">Cajanus indicus</name>
    <dbReference type="NCBI Taxonomy" id="3821"/>
    <lineage>
        <taxon>Eukaryota</taxon>
        <taxon>Viridiplantae</taxon>
        <taxon>Streptophyta</taxon>
        <taxon>Embryophyta</taxon>
        <taxon>Tracheophyta</taxon>
        <taxon>Spermatophyta</taxon>
        <taxon>Magnoliopsida</taxon>
        <taxon>eudicotyledons</taxon>
        <taxon>Gunneridae</taxon>
        <taxon>Pentapetalae</taxon>
        <taxon>rosids</taxon>
        <taxon>fabids</taxon>
        <taxon>Fabales</taxon>
        <taxon>Fabaceae</taxon>
        <taxon>Papilionoideae</taxon>
        <taxon>50 kb inversion clade</taxon>
        <taxon>NPAAA clade</taxon>
        <taxon>indigoferoid/millettioid clade</taxon>
        <taxon>Phaseoleae</taxon>
        <taxon>Cajanus</taxon>
    </lineage>
</organism>
<feature type="domain" description="ABC transmembrane type-1" evidence="15">
    <location>
        <begin position="295"/>
        <end position="531"/>
    </location>
</feature>
<gene>
    <name evidence="16" type="ORF">KK1_027805</name>
</gene>
<evidence type="ECO:0000256" key="8">
    <source>
        <dbReference type="ARBA" id="ARBA00022840"/>
    </source>
</evidence>
<evidence type="ECO:0000256" key="5">
    <source>
        <dbReference type="ARBA" id="ARBA00022692"/>
    </source>
</evidence>
<dbReference type="InterPro" id="IPR036640">
    <property type="entry name" value="ABC1_TM_sf"/>
</dbReference>
<name>A0A151S6J4_CAJCA</name>
<feature type="transmembrane region" description="Helical" evidence="13">
    <location>
        <begin position="471"/>
        <end position="495"/>
    </location>
</feature>
<keyword evidence="11 13" id="KW-0472">Membrane</keyword>
<dbReference type="PROSITE" id="PS00211">
    <property type="entry name" value="ABC_TRANSPORTER_1"/>
    <property type="match status" value="2"/>
</dbReference>
<dbReference type="PROSITE" id="PS50929">
    <property type="entry name" value="ABC_TM1F"/>
    <property type="match status" value="2"/>
</dbReference>
<keyword evidence="10 13" id="KW-1133">Transmembrane helix</keyword>
<evidence type="ECO:0000259" key="15">
    <source>
        <dbReference type="PROSITE" id="PS50929"/>
    </source>
</evidence>
<dbReference type="Gramene" id="C.cajan_26272.t">
    <property type="protein sequence ID" value="C.cajan_26272.t"/>
    <property type="gene ID" value="C.cajan_26272"/>
</dbReference>
<dbReference type="Gene3D" id="3.40.50.300">
    <property type="entry name" value="P-loop containing nucleotide triphosphate hydrolases"/>
    <property type="match status" value="2"/>
</dbReference>
<proteinExistence type="inferred from homology"/>
<evidence type="ECO:0000313" key="17">
    <source>
        <dbReference type="Proteomes" id="UP000075243"/>
    </source>
</evidence>
<dbReference type="Proteomes" id="UP000075243">
    <property type="component" value="Unassembled WGS sequence"/>
</dbReference>
<evidence type="ECO:0000256" key="12">
    <source>
        <dbReference type="ARBA" id="ARBA00034018"/>
    </source>
</evidence>
<dbReference type="OMA" id="PYAWPSQ"/>
<evidence type="ECO:0000256" key="1">
    <source>
        <dbReference type="ARBA" id="ARBA00004370"/>
    </source>
</evidence>
<keyword evidence="4" id="KW-0813">Transport</keyword>
<feature type="domain" description="ABC transporter" evidence="14">
    <location>
        <begin position="576"/>
        <end position="801"/>
    </location>
</feature>
<dbReference type="CDD" id="cd03244">
    <property type="entry name" value="ABCC_MRP_domain2"/>
    <property type="match status" value="1"/>
</dbReference>
<keyword evidence="7" id="KW-0547">Nucleotide-binding</keyword>
<comment type="similarity">
    <text evidence="2">Belongs to the ABC transporter superfamily. ABCC family. Conjugate transporter (TC 3.A.1.208) subfamily.</text>
</comment>
<evidence type="ECO:0000256" key="3">
    <source>
        <dbReference type="ARBA" id="ARBA00012191"/>
    </source>
</evidence>
<feature type="transmembrane region" description="Helical" evidence="13">
    <location>
        <begin position="1000"/>
        <end position="1031"/>
    </location>
</feature>
<evidence type="ECO:0000259" key="14">
    <source>
        <dbReference type="PROSITE" id="PS50893"/>
    </source>
</evidence>
<feature type="transmembrane region" description="Helical" evidence="13">
    <location>
        <begin position="377"/>
        <end position="401"/>
    </location>
</feature>
<feature type="transmembrane region" description="Helical" evidence="13">
    <location>
        <begin position="99"/>
        <end position="124"/>
    </location>
</feature>
<feature type="transmembrane region" description="Helical" evidence="13">
    <location>
        <begin position="501"/>
        <end position="534"/>
    </location>
</feature>
<sequence>MYKQTTLPEKFVLDFIPAVGACLSIINIIFLWKKEHNSHFDGYHKWFYSCSELMVWINTILFAKCVSSQFIVFNRVLCFWWILKAVLAVFYLITKFPSLEVSICIMESLVVLLNISFGIAINVIRIKRPSFKSSLLEDPLLSNGVDLEEGGYHDLGNNGSFWDLMTFKFITPVMNHGVLKQLDSEDLLLLPDDLGPSSCHEVILSCWEAQLSNNGSSPSLFRALCSAYGWPYLRLGLLKVINDCIGFAGPLLLNKLIQTRKETSIIILLCLSGSVNLDGYLLALSLGLTSIINKIVSFWSRSFLDTQYTFHLSKLKLKLRSSIMTLIYEKCLHVNLAERSKFTNGEIQTFMSVDADRTVNLCNSFHDMWSLPLQIGVALYLLYTQVKFAFVSGLAITILLIPVNKWISTLIASATEQMMKEKDERIRRTGELLTYIRTLKMYGWELLFSSWLMNTRSLEIKHLATRKYLDAWCVFFWATTPTLFSLFTFGLFALMGHQLDAAMQVFTCLALFNTLISPLNSFPWVINGLIDAIISSRRLSRFLSCPEHKFKVGETNSCPPFPSKQPDSVQGLAVFIQDASCTWSSSEEQALNSVLDHVTLSVSQGCFVAVIGEVGSGKSSLLYSVLGEMRLARGSIYSKESIAYVPQVPWILSGTVRDNILFGKSYDTERYTDTLQACALDVDVSLMVGGDMAYIGEKGVNLSGGQRARLALARALYHDSDVVMLDDVLSAVDVQVAQCILHNAILGPLMQRKTRLLCTHNIQAISSADMIVVMDKGHIKWMGRSTDFPFSSYTAFSPLNEIDSALQNHRQSCSTSLSSKSTEQSLPDTVIMHSLEGSEEIVEVELRKEGKVELGVYKNYAVFTGWIITVIICLSAILMQASRNGNDLWLSYWVDTTTKSSQTRYSVSFYLLLLSIECDFSNLFEMIVILCLFCIMNSFFTLVRAFSFAFGGLQAATKVHNKLLNKLINAPVQFFDQTPGGRILNRLSSDLYTIDDSLPFIMNILLANFVGLLGIAIILCYVQVFFLLLLLPFWYIYSRLQQVLKLLVLFVIMLYDLEIFITMEYKIGKTFISFMLWLQFFYRSTSRELRRLDSVSRSPIYTSFTETLDGSSTIRAFKSEIFFSPNPFPLSLPPLSLPFPLLLPLTISHPQPDPSLSFASSKFSLPHSDSPSAERLITSPVSSSSPSFTAVDSSSALSPGDFFFAKFAEHITLYQKTSYTEIVASLWLSLRLQIRFEFVLNLEYQLFLMTFFQLLAAFIISFIAVMAVVGSHGSLPVNFASPGLVGLALSYAAPIVSLLGSFLSSFTETEKEMVSVERALQYMDIPQEEQTGCLYLNTDWPNQGVIEFQYVTLKYMPSLPDALRNLSFRIAGGTQVGIIGRTGAGKSSVLNALFRLTPICTGSITIDDVDIKSIPVRELRTHLAVVPQSPFLFEGSLRDNLDPFKMNDDLKIWNALEKCHVKEEVEEAGGLDVLVKESGMSFSVGQRQLLCLARALLKSSKVLCLDECTASVDIQTASLLQNTISSECEGMTVLTIAHRISTVINMDSILILDHGKLAEQGNPQVLLKDDTSTFSSFVRASAM</sequence>
<dbReference type="SUPFAM" id="SSF90123">
    <property type="entry name" value="ABC transporter transmembrane region"/>
    <property type="match status" value="4"/>
</dbReference>
<reference evidence="16" key="1">
    <citation type="journal article" date="2012" name="Nat. Biotechnol.">
        <title>Draft genome sequence of pigeonpea (Cajanus cajan), an orphan legume crop of resource-poor farmers.</title>
        <authorList>
            <person name="Varshney R.K."/>
            <person name="Chen W."/>
            <person name="Li Y."/>
            <person name="Bharti A.K."/>
            <person name="Saxena R.K."/>
            <person name="Schlueter J.A."/>
            <person name="Donoghue M.T."/>
            <person name="Azam S."/>
            <person name="Fan G."/>
            <person name="Whaley A.M."/>
            <person name="Farmer A.D."/>
            <person name="Sheridan J."/>
            <person name="Iwata A."/>
            <person name="Tuteja R."/>
            <person name="Penmetsa R.V."/>
            <person name="Wu W."/>
            <person name="Upadhyaya H.D."/>
            <person name="Yang S.P."/>
            <person name="Shah T."/>
            <person name="Saxena K.B."/>
            <person name="Michael T."/>
            <person name="McCombie W.R."/>
            <person name="Yang B."/>
            <person name="Zhang G."/>
            <person name="Yang H."/>
            <person name="Wang J."/>
            <person name="Spillane C."/>
            <person name="Cook D.R."/>
            <person name="May G.D."/>
            <person name="Xu X."/>
            <person name="Jackson S.A."/>
        </authorList>
    </citation>
    <scope>NUCLEOTIDE SEQUENCE [LARGE SCALE GENOMIC DNA]</scope>
</reference>
<feature type="transmembrane region" description="Helical" evidence="13">
    <location>
        <begin position="1043"/>
        <end position="1061"/>
    </location>
</feature>
<dbReference type="FunFam" id="3.40.50.300:FF:000630">
    <property type="entry name" value="ATP-binding cassette (ABC) transporter, putative"/>
    <property type="match status" value="1"/>
</dbReference>
<dbReference type="CDD" id="cd18598">
    <property type="entry name" value="ABC_6TM_MRP7_D1_like"/>
    <property type="match status" value="1"/>
</dbReference>
<dbReference type="CDD" id="cd18605">
    <property type="entry name" value="ABC_6TM_MRP7_D2_like"/>
    <property type="match status" value="1"/>
</dbReference>
<dbReference type="InterPro" id="IPR027417">
    <property type="entry name" value="P-loop_NTPase"/>
</dbReference>
<evidence type="ECO:0000313" key="16">
    <source>
        <dbReference type="EMBL" id="KYP50440.1"/>
    </source>
</evidence>
<dbReference type="GO" id="GO:0016020">
    <property type="term" value="C:membrane"/>
    <property type="evidence" value="ECO:0007669"/>
    <property type="project" value="UniProtKB-SubCell"/>
</dbReference>
<evidence type="ECO:0000256" key="7">
    <source>
        <dbReference type="ARBA" id="ARBA00022741"/>
    </source>
</evidence>
<feature type="transmembrane region" description="Helical" evidence="13">
    <location>
        <begin position="1246"/>
        <end position="1269"/>
    </location>
</feature>
<evidence type="ECO:0000256" key="6">
    <source>
        <dbReference type="ARBA" id="ARBA00022737"/>
    </source>
</evidence>
<dbReference type="Pfam" id="PF00005">
    <property type="entry name" value="ABC_tran"/>
    <property type="match status" value="2"/>
</dbReference>
<keyword evidence="9" id="KW-1278">Translocase</keyword>
<feature type="transmembrane region" description="Helical" evidence="13">
    <location>
        <begin position="860"/>
        <end position="882"/>
    </location>
</feature>
<feature type="transmembrane region" description="Helical" evidence="13">
    <location>
        <begin position="265"/>
        <end position="292"/>
    </location>
</feature>
<comment type="catalytic activity">
    <reaction evidence="12">
        <text>ATP + H2O + xenobioticSide 1 = ADP + phosphate + xenobioticSide 2.</text>
        <dbReference type="EC" id="7.6.2.2"/>
    </reaction>
</comment>
<dbReference type="InterPro" id="IPR017871">
    <property type="entry name" value="ABC_transporter-like_CS"/>
</dbReference>
<evidence type="ECO:0000256" key="11">
    <source>
        <dbReference type="ARBA" id="ARBA00023136"/>
    </source>
</evidence>
<dbReference type="GO" id="GO:0016887">
    <property type="term" value="F:ATP hydrolysis activity"/>
    <property type="evidence" value="ECO:0007669"/>
    <property type="project" value="InterPro"/>
</dbReference>
<dbReference type="SMART" id="SM00382">
    <property type="entry name" value="AAA"/>
    <property type="match status" value="2"/>
</dbReference>
<evidence type="ECO:0000256" key="13">
    <source>
        <dbReference type="SAM" id="Phobius"/>
    </source>
</evidence>
<evidence type="ECO:0000256" key="4">
    <source>
        <dbReference type="ARBA" id="ARBA00022448"/>
    </source>
</evidence>
<dbReference type="EMBL" id="KQ483455">
    <property type="protein sequence ID" value="KYP50440.1"/>
    <property type="molecule type" value="Genomic_DNA"/>
</dbReference>
<keyword evidence="6" id="KW-0677">Repeat</keyword>
<dbReference type="Pfam" id="PF00664">
    <property type="entry name" value="ABC_membrane"/>
    <property type="match status" value="2"/>
</dbReference>
<dbReference type="InterPro" id="IPR003593">
    <property type="entry name" value="AAA+_ATPase"/>
</dbReference>
<dbReference type="EC" id="7.6.2.2" evidence="3"/>
<keyword evidence="5 13" id="KW-0812">Transmembrane</keyword>
<keyword evidence="8" id="KW-0067">ATP-binding</keyword>
<feature type="domain" description="ABC transporter" evidence="14">
    <location>
        <begin position="1346"/>
        <end position="1579"/>
    </location>
</feature>
<protein>
    <recommendedName>
        <fullName evidence="3">ABC-type xenobiotic transporter</fullName>
        <ecNumber evidence="3">7.6.2.2</ecNumber>
    </recommendedName>
</protein>
<dbReference type="PROSITE" id="PS50893">
    <property type="entry name" value="ABC_TRANSPORTER_2"/>
    <property type="match status" value="2"/>
</dbReference>
<feature type="transmembrane region" description="Helical" evidence="13">
    <location>
        <begin position="1281"/>
        <end position="1303"/>
    </location>
</feature>
<keyword evidence="17" id="KW-1185">Reference proteome</keyword>
<dbReference type="STRING" id="3821.A0A151S6J4"/>
<dbReference type="GO" id="GO:0005524">
    <property type="term" value="F:ATP binding"/>
    <property type="evidence" value="ECO:0007669"/>
    <property type="project" value="UniProtKB-KW"/>
</dbReference>
<dbReference type="CDD" id="cd03250">
    <property type="entry name" value="ABCC_MRP_domain1"/>
    <property type="match status" value="1"/>
</dbReference>
<dbReference type="InterPro" id="IPR011527">
    <property type="entry name" value="ABC1_TM_dom"/>
</dbReference>
<dbReference type="FunFam" id="3.40.50.300:FF:002065">
    <property type="entry name" value="ABC transporter C family member 13"/>
    <property type="match status" value="1"/>
</dbReference>
<dbReference type="Gene3D" id="1.20.1560.10">
    <property type="entry name" value="ABC transporter type 1, transmembrane domain"/>
    <property type="match status" value="3"/>
</dbReference>
<evidence type="ECO:0000256" key="9">
    <source>
        <dbReference type="ARBA" id="ARBA00022967"/>
    </source>
</evidence>
<feature type="domain" description="ABC transmembrane type-1" evidence="15">
    <location>
        <begin position="870"/>
        <end position="1120"/>
    </location>
</feature>